<dbReference type="InterPro" id="IPR036942">
    <property type="entry name" value="Beta-barrel_TonB_sf"/>
</dbReference>
<evidence type="ECO:0000256" key="2">
    <source>
        <dbReference type="ARBA" id="ARBA00023136"/>
    </source>
</evidence>
<name>A0A1H2XAJ2_9FLAO</name>
<dbReference type="GeneID" id="85016730"/>
<reference evidence="6 7" key="1">
    <citation type="submission" date="2016-10" db="EMBL/GenBank/DDBJ databases">
        <authorList>
            <person name="Varghese N."/>
            <person name="Submissions S."/>
        </authorList>
    </citation>
    <scope>NUCLEOTIDE SEQUENCE [LARGE SCALE GENOMIC DNA]</scope>
    <source>
        <strain evidence="6 7">DSM 11449</strain>
    </source>
</reference>
<proteinExistence type="predicted"/>
<feature type="compositionally biased region" description="Basic and acidic residues" evidence="4">
    <location>
        <begin position="22"/>
        <end position="38"/>
    </location>
</feature>
<comment type="subcellular location">
    <subcellularLocation>
        <location evidence="1">Cell outer membrane</location>
    </subcellularLocation>
</comment>
<evidence type="ECO:0000256" key="3">
    <source>
        <dbReference type="ARBA" id="ARBA00023237"/>
    </source>
</evidence>
<feature type="signal peptide" evidence="5">
    <location>
        <begin position="1"/>
        <end position="19"/>
    </location>
</feature>
<feature type="chain" id="PRO_5028873487" evidence="5">
    <location>
        <begin position="20"/>
        <end position="734"/>
    </location>
</feature>
<dbReference type="AlphaFoldDB" id="A0A1H2XAJ2"/>
<evidence type="ECO:0000256" key="1">
    <source>
        <dbReference type="ARBA" id="ARBA00004442"/>
    </source>
</evidence>
<keyword evidence="6" id="KW-0675">Receptor</keyword>
<keyword evidence="7" id="KW-1185">Reference proteome</keyword>
<feature type="region of interest" description="Disordered" evidence="4">
    <location>
        <begin position="22"/>
        <end position="48"/>
    </location>
</feature>
<sequence length="734" mass="83872">MKRSYFLLATALMGIPLMAQEKDSLSNKQKTPDTEENRNVMLNASSNSGPREVNIGLPSSVGGITVLENDLPVVYYFWPELPSRTWRPSQSLNMRGLISVGESTLTIGDFGYAVNSYTKTGGDRTQIEGLLKGNHHGYYLGDVNLNGRFGQSHWHYAIGALVTGDPGEAKHKGSRLIDDTQIFRGVLTYKFDEKSDINFGYKFARSRMINHYAPFIYHTDGKVSEYNGIGIGTDSYMISDGYIIFKNALTGEPYRANYTGSDSPLWSFSHTFDLFGKNDLGNDWFFKHSTRIRYAESSALIPLPAGSVKRGSDSYSYLDGTPYTGEYVQRMLAILSPKTPTTTWMTRLWAEKKTDNHQWRFGVLGQYYKEDNYHQDRSFLFHSVEKQPRILRRDGTTDPFFDYNVGAEYHSGYETKITAYASDSWNTTPWLDLSYGANFQYHKLEGDYSLQPRGANVVLNQPFTTFNHDWYHLNGDLRAVVKLTPEFGLLANFTYQEKHGQLENYSGAYTPDFAKTKTPFLAGGIYYNNKWLSLVSQVSTLTRNNYQTRLSISDRNSPRSEVVSVHYDIKTVGWTTDMVLKPFDNFQLHYLLTLQNPEYNNYGWTNPFNGRAISYNNNIVTGISKVLMEIDPSYSINKFRFGLNFRYFSKQYVSPTNQFFVEPRWESFFSSSYEINKHLNLGFNVVNIFNQTGASTSIANSEIPYDNIQDAEGSLVTGSYIRPLTFELQLNFRF</sequence>
<dbReference type="RefSeq" id="WP_016420898.1">
    <property type="nucleotide sequence ID" value="NZ_FNND01000005.1"/>
</dbReference>
<protein>
    <submittedName>
        <fullName evidence="6">Outer membrane receptor proteins, mostly Fe transport</fullName>
    </submittedName>
</protein>
<dbReference type="GO" id="GO:0009279">
    <property type="term" value="C:cell outer membrane"/>
    <property type="evidence" value="ECO:0007669"/>
    <property type="project" value="UniProtKB-SubCell"/>
</dbReference>
<evidence type="ECO:0000313" key="7">
    <source>
        <dbReference type="Proteomes" id="UP000182771"/>
    </source>
</evidence>
<dbReference type="SUPFAM" id="SSF56935">
    <property type="entry name" value="Porins"/>
    <property type="match status" value="1"/>
</dbReference>
<accession>A0A1H2XAJ2</accession>
<gene>
    <name evidence="6" type="ORF">SAMN05444420_10550</name>
</gene>
<keyword evidence="3" id="KW-0998">Cell outer membrane</keyword>
<evidence type="ECO:0000256" key="5">
    <source>
        <dbReference type="SAM" id="SignalP"/>
    </source>
</evidence>
<comment type="caution">
    <text evidence="6">The sequence shown here is derived from an EMBL/GenBank/DDBJ whole genome shotgun (WGS) entry which is preliminary data.</text>
</comment>
<dbReference type="Gene3D" id="2.40.170.20">
    <property type="entry name" value="TonB-dependent receptor, beta-barrel domain"/>
    <property type="match status" value="1"/>
</dbReference>
<organism evidence="6 7">
    <name type="scientific">Capnocytophaga granulosa</name>
    <dbReference type="NCBI Taxonomy" id="45242"/>
    <lineage>
        <taxon>Bacteria</taxon>
        <taxon>Pseudomonadati</taxon>
        <taxon>Bacteroidota</taxon>
        <taxon>Flavobacteriia</taxon>
        <taxon>Flavobacteriales</taxon>
        <taxon>Flavobacteriaceae</taxon>
        <taxon>Capnocytophaga</taxon>
    </lineage>
</organism>
<dbReference type="Proteomes" id="UP000182771">
    <property type="component" value="Unassembled WGS sequence"/>
</dbReference>
<evidence type="ECO:0000256" key="4">
    <source>
        <dbReference type="SAM" id="MobiDB-lite"/>
    </source>
</evidence>
<dbReference type="EMBL" id="FNND01000005">
    <property type="protein sequence ID" value="SDW89913.1"/>
    <property type="molecule type" value="Genomic_DNA"/>
</dbReference>
<dbReference type="OrthoDB" id="994364at2"/>
<keyword evidence="5" id="KW-0732">Signal</keyword>
<keyword evidence="2" id="KW-0472">Membrane</keyword>
<evidence type="ECO:0000313" key="6">
    <source>
        <dbReference type="EMBL" id="SDW89913.1"/>
    </source>
</evidence>